<evidence type="ECO:0000313" key="6">
    <source>
        <dbReference type="EMBL" id="APZ91093.1"/>
    </source>
</evidence>
<dbReference type="Proteomes" id="UP000187735">
    <property type="component" value="Chromosome"/>
</dbReference>
<dbReference type="SUPFAM" id="SSF52922">
    <property type="entry name" value="TK C-terminal domain-like"/>
    <property type="match status" value="1"/>
</dbReference>
<dbReference type="GO" id="GO:0005737">
    <property type="term" value="C:cytoplasm"/>
    <property type="evidence" value="ECO:0007669"/>
    <property type="project" value="UniProtKB-ARBA"/>
</dbReference>
<dbReference type="Pfam" id="PF02780">
    <property type="entry name" value="Transketolase_C"/>
    <property type="match status" value="1"/>
</dbReference>
<evidence type="ECO:0000313" key="7">
    <source>
        <dbReference type="Proteomes" id="UP000187735"/>
    </source>
</evidence>
<protein>
    <submittedName>
        <fullName evidence="6">Transketolase</fullName>
        <ecNumber evidence="6">2.2.1.1</ecNumber>
    </submittedName>
</protein>
<evidence type="ECO:0000256" key="2">
    <source>
        <dbReference type="ARBA" id="ARBA00001946"/>
    </source>
</evidence>
<dbReference type="SMART" id="SM00861">
    <property type="entry name" value="Transket_pyr"/>
    <property type="match status" value="1"/>
</dbReference>
<dbReference type="Gene3D" id="3.40.50.970">
    <property type="match status" value="2"/>
</dbReference>
<gene>
    <name evidence="6" type="primary">tkt</name>
    <name evidence="6" type="ORF">Fuma_00679</name>
</gene>
<dbReference type="KEGG" id="fmr:Fuma_00679"/>
<dbReference type="SUPFAM" id="SSF52518">
    <property type="entry name" value="Thiamin diphosphate-binding fold (THDP-binding)"/>
    <property type="match status" value="2"/>
</dbReference>
<comment type="cofactor">
    <cofactor evidence="1">
        <name>Mn(2+)</name>
        <dbReference type="ChEBI" id="CHEBI:29035"/>
    </cofactor>
</comment>
<evidence type="ECO:0000256" key="3">
    <source>
        <dbReference type="ARBA" id="ARBA00001964"/>
    </source>
</evidence>
<keyword evidence="6" id="KW-0808">Transferase</keyword>
<proteinExistence type="inferred from homology"/>
<dbReference type="InterPro" id="IPR005474">
    <property type="entry name" value="Transketolase_N"/>
</dbReference>
<dbReference type="InterPro" id="IPR033248">
    <property type="entry name" value="Transketolase_C"/>
</dbReference>
<dbReference type="InterPro" id="IPR005475">
    <property type="entry name" value="Transketolase-like_Pyr-bd"/>
</dbReference>
<dbReference type="Pfam" id="PF00456">
    <property type="entry name" value="Transketolase_N"/>
    <property type="match status" value="1"/>
</dbReference>
<dbReference type="OrthoDB" id="8732661at2"/>
<comment type="cofactor">
    <cofactor evidence="3">
        <name>thiamine diphosphate</name>
        <dbReference type="ChEBI" id="CHEBI:58937"/>
    </cofactor>
</comment>
<feature type="domain" description="Transketolase-like pyrimidine-binding" evidence="5">
    <location>
        <begin position="322"/>
        <end position="497"/>
    </location>
</feature>
<dbReference type="EC" id="2.2.1.1" evidence="6"/>
<dbReference type="Gene3D" id="3.40.50.920">
    <property type="match status" value="1"/>
</dbReference>
<dbReference type="PANTHER" id="PTHR43825">
    <property type="entry name" value="PYRUVATE DEHYDROGENASE E1 COMPONENT"/>
    <property type="match status" value="1"/>
</dbReference>
<reference evidence="6 7" key="1">
    <citation type="journal article" date="2016" name="Front. Microbiol.">
        <title>Fuerstia marisgermanicae gen. nov., sp. nov., an Unusual Member of the Phylum Planctomycetes from the German Wadden Sea.</title>
        <authorList>
            <person name="Kohn T."/>
            <person name="Heuer A."/>
            <person name="Jogler M."/>
            <person name="Vollmers J."/>
            <person name="Boedeker C."/>
            <person name="Bunk B."/>
            <person name="Rast P."/>
            <person name="Borchert D."/>
            <person name="Glockner I."/>
            <person name="Freese H.M."/>
            <person name="Klenk H.P."/>
            <person name="Overmann J."/>
            <person name="Kaster A.K."/>
            <person name="Rohde M."/>
            <person name="Wiegand S."/>
            <person name="Jogler C."/>
        </authorList>
    </citation>
    <scope>NUCLEOTIDE SEQUENCE [LARGE SCALE GENOMIC DNA]</scope>
    <source>
        <strain evidence="6 7">NH11</strain>
    </source>
</reference>
<accession>A0A1P8WAL6</accession>
<keyword evidence="7" id="KW-1185">Reference proteome</keyword>
<dbReference type="STRING" id="1891926.Fuma_00679"/>
<sequence>MSVATEFPVPLSEYKVVALNPNQPKLTDEQKTQLAANIKVCRDAIIFFTAIADAKGLGGHTGGPYDTVPETVIMHGMMEHARNGGTPDVLPVFFDEAGHRVATQYLMAVLEGDMDVEKLFHYREYLSHLPGHPEKGFTPGVKFSSGRLGHMWPFVNGVAIANSDKVVFMLGSDGSQMEGNDAEAARLAVAQKLNVKLLVDDNDVTIAGHPSDYLPGFNVSETLEGHGLKVDIGDGEDLDGLYARMCAAVTTDGPVALINRRKMCPGVEGLEGSAHGHDVIKTAVAIDYLKANGREEAAEYLGSVTKGPGGPTYQGSDAKSVGKNRDLFGKIVNEILDEIPEADRIASVKVFDCDLEGSCGLNHVRASHPEVFVRGGIMERGNFSAAAGFGFEKGKQGIFATFSAFLEMVVSEITMARLNDSNVLAHFSHAGCDDMADNTCHFGLNNMFAANGLPDDGHDKTRLYFPADQHQFRACLKKIYGEEGLRFIFSTRSGVPDLLDDSGSRIFGDGYQFVPGKDEVIREGKAGYIVSFGETTYRALDAVIRLKEAGHDVGLVCKATLNVYDEEMMAKLAASPAVLVAESFNVNTGVGSKFGTELLKRGFKGNYNNIGTNKEGSGGLWQQMGYQGLDSDGIMESMKKLLG</sequence>
<dbReference type="InterPro" id="IPR009014">
    <property type="entry name" value="Transketo_C/PFOR_II"/>
</dbReference>
<dbReference type="InterPro" id="IPR051157">
    <property type="entry name" value="PDH/Transketolase"/>
</dbReference>
<dbReference type="Pfam" id="PF02779">
    <property type="entry name" value="Transket_pyr"/>
    <property type="match status" value="1"/>
</dbReference>
<organism evidence="6 7">
    <name type="scientific">Fuerstiella marisgermanici</name>
    <dbReference type="NCBI Taxonomy" id="1891926"/>
    <lineage>
        <taxon>Bacteria</taxon>
        <taxon>Pseudomonadati</taxon>
        <taxon>Planctomycetota</taxon>
        <taxon>Planctomycetia</taxon>
        <taxon>Planctomycetales</taxon>
        <taxon>Planctomycetaceae</taxon>
        <taxon>Fuerstiella</taxon>
    </lineage>
</organism>
<dbReference type="PANTHER" id="PTHR43825:SF1">
    <property type="entry name" value="TRANSKETOLASE-LIKE PYRIMIDINE-BINDING DOMAIN-CONTAINING PROTEIN"/>
    <property type="match status" value="1"/>
</dbReference>
<dbReference type="InterPro" id="IPR029061">
    <property type="entry name" value="THDP-binding"/>
</dbReference>
<comment type="similarity">
    <text evidence="4">Belongs to the transketolase family.</text>
</comment>
<evidence type="ECO:0000256" key="1">
    <source>
        <dbReference type="ARBA" id="ARBA00001936"/>
    </source>
</evidence>
<dbReference type="AlphaFoldDB" id="A0A1P8WAL6"/>
<comment type="cofactor">
    <cofactor evidence="2">
        <name>Mg(2+)</name>
        <dbReference type="ChEBI" id="CHEBI:18420"/>
    </cofactor>
</comment>
<name>A0A1P8WAL6_9PLAN</name>
<evidence type="ECO:0000259" key="5">
    <source>
        <dbReference type="SMART" id="SM00861"/>
    </source>
</evidence>
<dbReference type="GO" id="GO:0004802">
    <property type="term" value="F:transketolase activity"/>
    <property type="evidence" value="ECO:0007669"/>
    <property type="project" value="UniProtKB-EC"/>
</dbReference>
<evidence type="ECO:0000256" key="4">
    <source>
        <dbReference type="ARBA" id="ARBA00007131"/>
    </source>
</evidence>
<dbReference type="EMBL" id="CP017641">
    <property type="protein sequence ID" value="APZ91093.1"/>
    <property type="molecule type" value="Genomic_DNA"/>
</dbReference>